<evidence type="ECO:0000259" key="2">
    <source>
        <dbReference type="Pfam" id="PF13581"/>
    </source>
</evidence>
<feature type="domain" description="Histidine kinase/HSP90-like ATPase" evidence="2">
    <location>
        <begin position="24"/>
        <end position="137"/>
    </location>
</feature>
<evidence type="ECO:0000256" key="1">
    <source>
        <dbReference type="ARBA" id="ARBA00022527"/>
    </source>
</evidence>
<name>A0ABW3CPW2_9ACTN</name>
<dbReference type="GO" id="GO:0005524">
    <property type="term" value="F:ATP binding"/>
    <property type="evidence" value="ECO:0007669"/>
    <property type="project" value="UniProtKB-KW"/>
</dbReference>
<dbReference type="Pfam" id="PF13581">
    <property type="entry name" value="HATPase_c_2"/>
    <property type="match status" value="1"/>
</dbReference>
<dbReference type="InterPro" id="IPR003594">
    <property type="entry name" value="HATPase_dom"/>
</dbReference>
<protein>
    <submittedName>
        <fullName evidence="3">ATP-binding protein</fullName>
    </submittedName>
</protein>
<dbReference type="PANTHER" id="PTHR35526:SF3">
    <property type="entry name" value="ANTI-SIGMA-F FACTOR RSBW"/>
    <property type="match status" value="1"/>
</dbReference>
<keyword evidence="3" id="KW-0067">ATP-binding</keyword>
<dbReference type="InterPro" id="IPR036890">
    <property type="entry name" value="HATPase_C_sf"/>
</dbReference>
<accession>A0ABW3CPW2</accession>
<evidence type="ECO:0000313" key="3">
    <source>
        <dbReference type="EMBL" id="MFD0856574.1"/>
    </source>
</evidence>
<keyword evidence="3" id="KW-0547">Nucleotide-binding</keyword>
<dbReference type="EMBL" id="JBHTIR010004174">
    <property type="protein sequence ID" value="MFD0856574.1"/>
    <property type="molecule type" value="Genomic_DNA"/>
</dbReference>
<proteinExistence type="predicted"/>
<reference evidence="4" key="1">
    <citation type="journal article" date="2019" name="Int. J. Syst. Evol. Microbiol.">
        <title>The Global Catalogue of Microorganisms (GCM) 10K type strain sequencing project: providing services to taxonomists for standard genome sequencing and annotation.</title>
        <authorList>
            <consortium name="The Broad Institute Genomics Platform"/>
            <consortium name="The Broad Institute Genome Sequencing Center for Infectious Disease"/>
            <person name="Wu L."/>
            <person name="Ma J."/>
        </authorList>
    </citation>
    <scope>NUCLEOTIDE SEQUENCE [LARGE SCALE GENOMIC DNA]</scope>
    <source>
        <strain evidence="4">JCM 31696</strain>
    </source>
</reference>
<organism evidence="3 4">
    <name type="scientific">Actinomadura adrarensis</name>
    <dbReference type="NCBI Taxonomy" id="1819600"/>
    <lineage>
        <taxon>Bacteria</taxon>
        <taxon>Bacillati</taxon>
        <taxon>Actinomycetota</taxon>
        <taxon>Actinomycetes</taxon>
        <taxon>Streptosporangiales</taxon>
        <taxon>Thermomonosporaceae</taxon>
        <taxon>Actinomadura</taxon>
    </lineage>
</organism>
<dbReference type="SUPFAM" id="SSF55874">
    <property type="entry name" value="ATPase domain of HSP90 chaperone/DNA topoisomerase II/histidine kinase"/>
    <property type="match status" value="1"/>
</dbReference>
<dbReference type="InterPro" id="IPR050267">
    <property type="entry name" value="Anti-sigma-factor_SerPK"/>
</dbReference>
<keyword evidence="1" id="KW-0723">Serine/threonine-protein kinase</keyword>
<evidence type="ECO:0000313" key="4">
    <source>
        <dbReference type="Proteomes" id="UP001597083"/>
    </source>
</evidence>
<dbReference type="Gene3D" id="3.30.565.10">
    <property type="entry name" value="Histidine kinase-like ATPase, C-terminal domain"/>
    <property type="match status" value="1"/>
</dbReference>
<keyword evidence="1" id="KW-0808">Transferase</keyword>
<dbReference type="Proteomes" id="UP001597083">
    <property type="component" value="Unassembled WGS sequence"/>
</dbReference>
<keyword evidence="1" id="KW-0418">Kinase</keyword>
<sequence length="141" mass="15544">MATMADELVLPMLASTAAAGMARTLTNARLEKWGCVHISDDTFLVASELINNAIEETPGEQILYRLARDGGDIFISVWDRSDRVPTPRPPVEITLDSLDLSPEHWDDNGGWGLNIVATLANSCGYTTDPRGGKWIWARIKF</sequence>
<gene>
    <name evidence="3" type="ORF">ACFQ07_30360</name>
</gene>
<dbReference type="CDD" id="cd16936">
    <property type="entry name" value="HATPase_RsbW-like"/>
    <property type="match status" value="1"/>
</dbReference>
<keyword evidence="4" id="KW-1185">Reference proteome</keyword>
<dbReference type="PANTHER" id="PTHR35526">
    <property type="entry name" value="ANTI-SIGMA-F FACTOR RSBW-RELATED"/>
    <property type="match status" value="1"/>
</dbReference>
<comment type="caution">
    <text evidence="3">The sequence shown here is derived from an EMBL/GenBank/DDBJ whole genome shotgun (WGS) entry which is preliminary data.</text>
</comment>